<sequence>MVRAELRANEAMQKLTLHESNSIPRRGVPRGASHVHRAREKHLTITHIFGIVKMLRTAREWDTILKARVGVSATHHHCSSTTNYQLHDPAIRDKSSVVVNQVLAVAYSTTINDGPLAQHGQHVSLSYAVSTALAH</sequence>
<accession>A0A8H6VFE9</accession>
<dbReference type="Proteomes" id="UP000660729">
    <property type="component" value="Unassembled WGS sequence"/>
</dbReference>
<organism evidence="2 3">
    <name type="scientific">Pseudocercospora fuligena</name>
    <dbReference type="NCBI Taxonomy" id="685502"/>
    <lineage>
        <taxon>Eukaryota</taxon>
        <taxon>Fungi</taxon>
        <taxon>Dikarya</taxon>
        <taxon>Ascomycota</taxon>
        <taxon>Pezizomycotina</taxon>
        <taxon>Dothideomycetes</taxon>
        <taxon>Dothideomycetidae</taxon>
        <taxon>Mycosphaerellales</taxon>
        <taxon>Mycosphaerellaceae</taxon>
        <taxon>Pseudocercospora</taxon>
    </lineage>
</organism>
<evidence type="ECO:0000313" key="2">
    <source>
        <dbReference type="EMBL" id="KAF7189415.1"/>
    </source>
</evidence>
<proteinExistence type="predicted"/>
<reference evidence="2" key="1">
    <citation type="submission" date="2020-04" db="EMBL/GenBank/DDBJ databases">
        <title>Draft genome resource of the tomato pathogen Pseudocercospora fuligena.</title>
        <authorList>
            <person name="Zaccaron A."/>
        </authorList>
    </citation>
    <scope>NUCLEOTIDE SEQUENCE</scope>
    <source>
        <strain evidence="2">PF001</strain>
    </source>
</reference>
<evidence type="ECO:0000256" key="1">
    <source>
        <dbReference type="SAM" id="MobiDB-lite"/>
    </source>
</evidence>
<gene>
    <name evidence="2" type="ORF">HII31_09260</name>
</gene>
<name>A0A8H6VFE9_9PEZI</name>
<keyword evidence="3" id="KW-1185">Reference proteome</keyword>
<dbReference type="AlphaFoldDB" id="A0A8H6VFE9"/>
<dbReference type="EMBL" id="JABCIY010000189">
    <property type="protein sequence ID" value="KAF7189415.1"/>
    <property type="molecule type" value="Genomic_DNA"/>
</dbReference>
<feature type="region of interest" description="Disordered" evidence="1">
    <location>
        <begin position="17"/>
        <end position="37"/>
    </location>
</feature>
<protein>
    <submittedName>
        <fullName evidence="2">Uncharacterized protein</fullName>
    </submittedName>
</protein>
<comment type="caution">
    <text evidence="2">The sequence shown here is derived from an EMBL/GenBank/DDBJ whole genome shotgun (WGS) entry which is preliminary data.</text>
</comment>
<evidence type="ECO:0000313" key="3">
    <source>
        <dbReference type="Proteomes" id="UP000660729"/>
    </source>
</evidence>